<feature type="signal peptide" evidence="1">
    <location>
        <begin position="1"/>
        <end position="29"/>
    </location>
</feature>
<evidence type="ECO:0000313" key="2">
    <source>
        <dbReference type="EMBL" id="SFT99394.1"/>
    </source>
</evidence>
<protein>
    <recommendedName>
        <fullName evidence="4">Tetratricopeptide repeat-containing protein</fullName>
    </recommendedName>
</protein>
<evidence type="ECO:0008006" key="4">
    <source>
        <dbReference type="Google" id="ProtNLM"/>
    </source>
</evidence>
<dbReference type="SUPFAM" id="SSF48452">
    <property type="entry name" value="TPR-like"/>
    <property type="match status" value="1"/>
</dbReference>
<dbReference type="Gene3D" id="1.25.40.10">
    <property type="entry name" value="Tetratricopeptide repeat domain"/>
    <property type="match status" value="1"/>
</dbReference>
<dbReference type="EMBL" id="FPBD01000006">
    <property type="protein sequence ID" value="SFT99394.1"/>
    <property type="molecule type" value="Genomic_DNA"/>
</dbReference>
<keyword evidence="1" id="KW-0732">Signal</keyword>
<dbReference type="Proteomes" id="UP000183371">
    <property type="component" value="Unassembled WGS sequence"/>
</dbReference>
<feature type="chain" id="PRO_5010311664" description="Tetratricopeptide repeat-containing protein" evidence="1">
    <location>
        <begin position="30"/>
        <end position="228"/>
    </location>
</feature>
<sequence length="228" mass="26205">MSIIKRLSHACVVALPLFAGALFSMPAHAEHWVPWAFSWDRNEATHQHVSPEQGLKKIKTTSLWSPEGELLVVRLVKSKSFLKMVEMFEKEISEKSNPELISRYGMLLTYGAYMSDDEDDMVELATAADEYYDLALQKDNTCWGGWLGKATLYGFSEERDLEASSIKILKSMIEAQQKTKSNWHHVYPYLVLGAIYERKRDFLTAREIWTEGLRHFPNNEALHSKMAD</sequence>
<keyword evidence="3" id="KW-1185">Reference proteome</keyword>
<dbReference type="InterPro" id="IPR011990">
    <property type="entry name" value="TPR-like_helical_dom_sf"/>
</dbReference>
<reference evidence="3" key="1">
    <citation type="submission" date="2016-10" db="EMBL/GenBank/DDBJ databases">
        <authorList>
            <person name="Varghese N."/>
            <person name="Submissions S."/>
        </authorList>
    </citation>
    <scope>NUCLEOTIDE SEQUENCE [LARGE SCALE GENOMIC DNA]</scope>
    <source>
        <strain evidence="3">DSM 17465</strain>
    </source>
</reference>
<dbReference type="AlphaFoldDB" id="A0A1I7CJ43"/>
<name>A0A1I7CJ43_9HYPH</name>
<evidence type="ECO:0000313" key="3">
    <source>
        <dbReference type="Proteomes" id="UP000183371"/>
    </source>
</evidence>
<dbReference type="RefSeq" id="WP_208609106.1">
    <property type="nucleotide sequence ID" value="NZ_FPBD01000006.1"/>
</dbReference>
<evidence type="ECO:0000256" key="1">
    <source>
        <dbReference type="SAM" id="SignalP"/>
    </source>
</evidence>
<gene>
    <name evidence="2" type="ORF">SAMN05444141_10617</name>
</gene>
<organism evidence="2 3">
    <name type="scientific">Pseudovibrio denitrificans</name>
    <dbReference type="NCBI Taxonomy" id="258256"/>
    <lineage>
        <taxon>Bacteria</taxon>
        <taxon>Pseudomonadati</taxon>
        <taxon>Pseudomonadota</taxon>
        <taxon>Alphaproteobacteria</taxon>
        <taxon>Hyphomicrobiales</taxon>
        <taxon>Stappiaceae</taxon>
        <taxon>Pseudovibrio</taxon>
    </lineage>
</organism>
<proteinExistence type="predicted"/>
<accession>A0A1I7CJ43</accession>